<dbReference type="HAMAP" id="MF_00086">
    <property type="entry name" value="S_AdoMet_synth1"/>
    <property type="match status" value="1"/>
</dbReference>
<dbReference type="GO" id="GO:0000287">
    <property type="term" value="F:magnesium ion binding"/>
    <property type="evidence" value="ECO:0007669"/>
    <property type="project" value="UniProtKB-UniRule"/>
</dbReference>
<dbReference type="EC" id="2.5.1.6" evidence="10"/>
<dbReference type="GO" id="GO:0005737">
    <property type="term" value="C:cytoplasm"/>
    <property type="evidence" value="ECO:0007669"/>
    <property type="project" value="UniProtKB-SubCell"/>
</dbReference>
<dbReference type="FunFam" id="3.30.300.10:FF:000003">
    <property type="entry name" value="S-adenosylmethionine synthase"/>
    <property type="match status" value="1"/>
</dbReference>
<dbReference type="Pfam" id="PF02773">
    <property type="entry name" value="S-AdoMet_synt_C"/>
    <property type="match status" value="1"/>
</dbReference>
<dbReference type="Gene3D" id="3.30.300.10">
    <property type="match status" value="3"/>
</dbReference>
<dbReference type="RefSeq" id="WP_181516258.1">
    <property type="nucleotide sequence ID" value="NZ_JABFUB010000023.1"/>
</dbReference>
<dbReference type="GO" id="GO:0004478">
    <property type="term" value="F:methionine adenosyltransferase activity"/>
    <property type="evidence" value="ECO:0007669"/>
    <property type="project" value="UniProtKB-UniRule"/>
</dbReference>
<dbReference type="PIRSF" id="PIRSF000497">
    <property type="entry name" value="MAT"/>
    <property type="match status" value="1"/>
</dbReference>
<keyword evidence="10" id="KW-0963">Cytoplasm</keyword>
<evidence type="ECO:0000256" key="3">
    <source>
        <dbReference type="ARBA" id="ARBA00022563"/>
    </source>
</evidence>
<protein>
    <recommendedName>
        <fullName evidence="10">S-adenosylmethionine synthase</fullName>
        <shortName evidence="10">AdoMet synthase</shortName>
        <ecNumber evidence="10">2.5.1.6</ecNumber>
    </recommendedName>
    <alternativeName>
        <fullName evidence="10">MAT</fullName>
    </alternativeName>
    <alternativeName>
        <fullName evidence="10">Methionine adenosyltransferase</fullName>
    </alternativeName>
</protein>
<evidence type="ECO:0000256" key="7">
    <source>
        <dbReference type="ARBA" id="ARBA00022840"/>
    </source>
</evidence>
<comment type="cofactor">
    <cofactor evidence="10">
        <name>K(+)</name>
        <dbReference type="ChEBI" id="CHEBI:29103"/>
    </cofactor>
    <text evidence="10">Binds 1 potassium ion per subunit.</text>
</comment>
<feature type="binding site" evidence="10">
    <location>
        <position position="18"/>
    </location>
    <ligand>
        <name>Mg(2+)</name>
        <dbReference type="ChEBI" id="CHEBI:18420"/>
    </ligand>
</feature>
<dbReference type="GO" id="GO:0005524">
    <property type="term" value="F:ATP binding"/>
    <property type="evidence" value="ECO:0007669"/>
    <property type="project" value="UniProtKB-UniRule"/>
</dbReference>
<comment type="catalytic activity">
    <reaction evidence="10">
        <text>L-methionine + ATP + H2O = S-adenosyl-L-methionine + phosphate + diphosphate</text>
        <dbReference type="Rhea" id="RHEA:21080"/>
        <dbReference type="ChEBI" id="CHEBI:15377"/>
        <dbReference type="ChEBI" id="CHEBI:30616"/>
        <dbReference type="ChEBI" id="CHEBI:33019"/>
        <dbReference type="ChEBI" id="CHEBI:43474"/>
        <dbReference type="ChEBI" id="CHEBI:57844"/>
        <dbReference type="ChEBI" id="CHEBI:59789"/>
        <dbReference type="EC" id="2.5.1.6"/>
    </reaction>
</comment>
<accession>A0A7W0AFH3</accession>
<feature type="binding site" evidence="10">
    <location>
        <position position="264"/>
    </location>
    <ligand>
        <name>ATP</name>
        <dbReference type="ChEBI" id="CHEBI:30616"/>
        <note>ligand shared between two neighboring subunits</note>
    </ligand>
</feature>
<feature type="binding site" evidence="10">
    <location>
        <position position="241"/>
    </location>
    <ligand>
        <name>ATP</name>
        <dbReference type="ChEBI" id="CHEBI:30616"/>
        <note>ligand shared between two neighboring subunits</note>
    </ligand>
</feature>
<evidence type="ECO:0000256" key="9">
    <source>
        <dbReference type="ARBA" id="ARBA00022958"/>
    </source>
</evidence>
<feature type="domain" description="S-adenosylmethionine synthetase C-terminal" evidence="15">
    <location>
        <begin position="235"/>
        <end position="368"/>
    </location>
</feature>
<keyword evidence="19" id="KW-1185">Reference proteome</keyword>
<dbReference type="CDD" id="cd18079">
    <property type="entry name" value="S-AdoMet_synt"/>
    <property type="match status" value="1"/>
</dbReference>
<dbReference type="InterPro" id="IPR022630">
    <property type="entry name" value="S-AdoMet_synt_C"/>
</dbReference>
<dbReference type="NCBIfam" id="TIGR01034">
    <property type="entry name" value="metK"/>
    <property type="match status" value="1"/>
</dbReference>
<keyword evidence="8 10" id="KW-0460">Magnesium</keyword>
<feature type="binding site" description="in other chain" evidence="10">
    <location>
        <position position="57"/>
    </location>
    <ligand>
        <name>L-methionine</name>
        <dbReference type="ChEBI" id="CHEBI:57844"/>
        <note>ligand shared between two neighboring subunits</note>
    </ligand>
</feature>
<evidence type="ECO:0000256" key="1">
    <source>
        <dbReference type="ARBA" id="ARBA00005224"/>
    </source>
</evidence>
<feature type="binding site" description="in other chain" evidence="10">
    <location>
        <begin position="247"/>
        <end position="248"/>
    </location>
    <ligand>
        <name>ATP</name>
        <dbReference type="ChEBI" id="CHEBI:30616"/>
        <note>ligand shared between two neighboring subunits</note>
    </ligand>
</feature>
<dbReference type="InterPro" id="IPR002133">
    <property type="entry name" value="S-AdoMet_synthetase"/>
</dbReference>
<dbReference type="Pfam" id="PF02772">
    <property type="entry name" value="S-AdoMet_synt_M"/>
    <property type="match status" value="1"/>
</dbReference>
<feature type="binding site" description="in other chain" evidence="10">
    <location>
        <position position="272"/>
    </location>
    <ligand>
        <name>L-methionine</name>
        <dbReference type="ChEBI" id="CHEBI:57844"/>
        <note>ligand shared between two neighboring subunits</note>
    </ligand>
</feature>
<evidence type="ECO:0000256" key="12">
    <source>
        <dbReference type="RuleBase" id="RU004462"/>
    </source>
</evidence>
<dbReference type="Proteomes" id="UP000814353">
    <property type="component" value="Unassembled WGS sequence"/>
</dbReference>
<evidence type="ECO:0000256" key="4">
    <source>
        <dbReference type="ARBA" id="ARBA00022679"/>
    </source>
</evidence>
<comment type="subcellular location">
    <subcellularLocation>
        <location evidence="10 11">Cytoplasm</location>
    </subcellularLocation>
</comment>
<dbReference type="PROSITE" id="PS00377">
    <property type="entry name" value="ADOMET_SYNTHASE_2"/>
    <property type="match status" value="1"/>
</dbReference>
<feature type="binding site" evidence="10">
    <location>
        <position position="241"/>
    </location>
    <ligand>
        <name>L-methionine</name>
        <dbReference type="ChEBI" id="CHEBI:57844"/>
        <note>ligand shared between two neighboring subunits</note>
    </ligand>
</feature>
<feature type="binding site" evidence="10">
    <location>
        <position position="268"/>
    </location>
    <ligand>
        <name>ATP</name>
        <dbReference type="ChEBI" id="CHEBI:30616"/>
        <note>ligand shared between two neighboring subunits</note>
    </ligand>
</feature>
<dbReference type="EMBL" id="JABFUB010000023">
    <property type="protein sequence ID" value="MCG6663491.1"/>
    <property type="molecule type" value="Genomic_DNA"/>
</dbReference>
<dbReference type="EMBL" id="JACEFT010000028">
    <property type="protein sequence ID" value="MBA2780624.1"/>
    <property type="molecule type" value="Genomic_DNA"/>
</dbReference>
<sequence length="406" mass="44568">MSEYSLFTSESVSEGHPDKIADQISDAVLDAIIARDKHARVACETLVKTGVAIVAGEITTSAWVDLEELVRQVIIDIGYTSSEVGFDGETCGVLNLIGKQSVDIAQGVDRSKPEDQGAGDQGLMFGYATNETESLMPAPIHYAHRLVERQAELRKHGLLPWLRPDAKSQVTFRYDEAGMPCGVEAVVLSTQHAPEIDQEELRRMVKREIIEEVIPAEWLTESTKYHINPTGKFVIGGPVGDCGLTGRKIIVDTYGGMARHGGGAFSGKDPSKVDRSAAYAGRYVAKNIVAAGLADRCEIQVSYAIGVAEPTSVSINTFGTAKVDEARIIELTREHFDLRPFAITRMLDLLHPMYQLTAAYGHFGREPFETSYHWKDTKGQEHTETFTAFPWERTDRAAALRQAAGL</sequence>
<feature type="binding site" evidence="10">
    <location>
        <position position="44"/>
    </location>
    <ligand>
        <name>K(+)</name>
        <dbReference type="ChEBI" id="CHEBI:29103"/>
    </ligand>
</feature>
<comment type="caution">
    <text evidence="16">The sequence shown here is derived from an EMBL/GenBank/DDBJ whole genome shotgun (WGS) entry which is preliminary data.</text>
</comment>
<evidence type="ECO:0000256" key="2">
    <source>
        <dbReference type="ARBA" id="ARBA00009685"/>
    </source>
</evidence>
<evidence type="ECO:0000259" key="14">
    <source>
        <dbReference type="Pfam" id="PF02772"/>
    </source>
</evidence>
<evidence type="ECO:0000313" key="19">
    <source>
        <dbReference type="Proteomes" id="UP000814353"/>
    </source>
</evidence>
<comment type="pathway">
    <text evidence="1 10">Amino-acid biosynthesis; S-adenosyl-L-methionine biosynthesis; S-adenosyl-L-methionine from L-methionine: step 1/1.</text>
</comment>
<feature type="domain" description="S-adenosylmethionine synthetase central" evidence="14">
    <location>
        <begin position="115"/>
        <end position="233"/>
    </location>
</feature>
<keyword evidence="9 10" id="KW-0630">Potassium</keyword>
<dbReference type="UniPathway" id="UPA00315">
    <property type="reaction ID" value="UER00080"/>
</dbReference>
<dbReference type="AlphaFoldDB" id="A0A7W0AFH3"/>
<comment type="similarity">
    <text evidence="2 10 12">Belongs to the AdoMet synthase family.</text>
</comment>
<feature type="binding site" description="in other chain" evidence="10">
    <location>
        <position position="100"/>
    </location>
    <ligand>
        <name>L-methionine</name>
        <dbReference type="ChEBI" id="CHEBI:57844"/>
        <note>ligand shared between two neighboring subunits</note>
    </ligand>
</feature>
<evidence type="ECO:0000313" key="18">
    <source>
        <dbReference type="Proteomes" id="UP000518091"/>
    </source>
</evidence>
<feature type="binding site" description="in other chain" evidence="10">
    <location>
        <begin position="165"/>
        <end position="167"/>
    </location>
    <ligand>
        <name>ATP</name>
        <dbReference type="ChEBI" id="CHEBI:30616"/>
        <note>ligand shared between two neighboring subunits</note>
    </ligand>
</feature>
<dbReference type="GO" id="GO:0006730">
    <property type="term" value="P:one-carbon metabolic process"/>
    <property type="evidence" value="ECO:0007669"/>
    <property type="project" value="UniProtKB-KW"/>
</dbReference>
<comment type="subunit">
    <text evidence="10">Homotetramer; dimer of dimers.</text>
</comment>
<keyword evidence="4 10" id="KW-0808">Transferase</keyword>
<dbReference type="GO" id="GO:0006556">
    <property type="term" value="P:S-adenosylmethionine biosynthetic process"/>
    <property type="evidence" value="ECO:0007669"/>
    <property type="project" value="UniProtKB-UniRule"/>
</dbReference>
<feature type="binding site" description="in other chain" evidence="10">
    <location>
        <position position="16"/>
    </location>
    <ligand>
        <name>ATP</name>
        <dbReference type="ChEBI" id="CHEBI:30616"/>
        <note>ligand shared between two neighboring subunits</note>
    </ligand>
</feature>
<dbReference type="SUPFAM" id="SSF55973">
    <property type="entry name" value="S-adenosylmethionine synthetase"/>
    <property type="match status" value="3"/>
</dbReference>
<dbReference type="PROSITE" id="PS00376">
    <property type="entry name" value="ADOMET_SYNTHASE_1"/>
    <property type="match status" value="1"/>
</dbReference>
<evidence type="ECO:0000259" key="13">
    <source>
        <dbReference type="Pfam" id="PF00438"/>
    </source>
</evidence>
<evidence type="ECO:0000256" key="10">
    <source>
        <dbReference type="HAMAP-Rule" id="MF_00086"/>
    </source>
</evidence>
<keyword evidence="3 10" id="KW-0554">One-carbon metabolism</keyword>
<keyword evidence="6 10" id="KW-0547">Nucleotide-binding</keyword>
<evidence type="ECO:0000256" key="8">
    <source>
        <dbReference type="ARBA" id="ARBA00022842"/>
    </source>
</evidence>
<feature type="binding site" description="in other chain" evidence="10">
    <location>
        <begin position="232"/>
        <end position="233"/>
    </location>
    <ligand>
        <name>ATP</name>
        <dbReference type="ChEBI" id="CHEBI:30616"/>
        <note>ligand shared between two neighboring subunits</note>
    </ligand>
</feature>
<reference evidence="16 18" key="2">
    <citation type="submission" date="2020-07" db="EMBL/GenBank/DDBJ databases">
        <title>Identification of Halomonas strains.</title>
        <authorList>
            <person name="Xiao Z."/>
            <person name="Shen J."/>
        </authorList>
    </citation>
    <scope>NUCLEOTIDE SEQUENCE [LARGE SCALE GENOMIC DNA]</scope>
    <source>
        <strain evidence="16 18">DSM 17331</strain>
    </source>
</reference>
<evidence type="ECO:0000313" key="17">
    <source>
        <dbReference type="EMBL" id="MCG6663491.1"/>
    </source>
</evidence>
<feature type="region of interest" description="Flexible loop" evidence="10">
    <location>
        <begin position="100"/>
        <end position="110"/>
    </location>
</feature>
<gene>
    <name evidence="10" type="primary">metK</name>
    <name evidence="16" type="ORF">H1D44_17185</name>
    <name evidence="17" type="ORF">HOP48_18325</name>
</gene>
<dbReference type="InterPro" id="IPR022631">
    <property type="entry name" value="ADOMET_SYNTHASE_CS"/>
</dbReference>
<name>A0A7W0AFH3_9GAMM</name>
<evidence type="ECO:0000259" key="15">
    <source>
        <dbReference type="Pfam" id="PF02773"/>
    </source>
</evidence>
<dbReference type="PANTHER" id="PTHR11964">
    <property type="entry name" value="S-ADENOSYLMETHIONINE SYNTHETASE"/>
    <property type="match status" value="1"/>
</dbReference>
<dbReference type="InterPro" id="IPR022629">
    <property type="entry name" value="S-AdoMet_synt_central"/>
</dbReference>
<evidence type="ECO:0000313" key="16">
    <source>
        <dbReference type="EMBL" id="MBA2780624.1"/>
    </source>
</evidence>
<evidence type="ECO:0000256" key="6">
    <source>
        <dbReference type="ARBA" id="ARBA00022741"/>
    </source>
</evidence>
<proteinExistence type="inferred from homology"/>
<keyword evidence="5 10" id="KW-0479">Metal-binding</keyword>
<reference evidence="17 19" key="1">
    <citation type="submission" date="2020-05" db="EMBL/GenBank/DDBJ databases">
        <title>Comparative genomic analysis of denitrifying bacteria from Halomonas genus.</title>
        <authorList>
            <person name="Wang L."/>
            <person name="Shao Z."/>
        </authorList>
    </citation>
    <scope>NUCLEOTIDE SEQUENCE [LARGE SCALE GENOMIC DNA]</scope>
    <source>
        <strain evidence="17 19">DSM 17331</strain>
    </source>
</reference>
<comment type="function">
    <text evidence="10">Catalyzes the formation of S-adenosylmethionine (AdoMet) from methionine and ATP. The overall synthetic reaction is composed of two sequential steps, AdoMet formation and the subsequent tripolyphosphate hydrolysis which occurs prior to release of AdoMet from the enzyme.</text>
</comment>
<organism evidence="16 18">
    <name type="scientific">Billgrantia kenyensis</name>
    <dbReference type="NCBI Taxonomy" id="321266"/>
    <lineage>
        <taxon>Bacteria</taxon>
        <taxon>Pseudomonadati</taxon>
        <taxon>Pseudomonadota</taxon>
        <taxon>Gammaproteobacteria</taxon>
        <taxon>Oceanospirillales</taxon>
        <taxon>Halomonadaceae</taxon>
        <taxon>Billgrantia</taxon>
    </lineage>
</organism>
<dbReference type="InterPro" id="IPR022628">
    <property type="entry name" value="S-AdoMet_synt_N"/>
</dbReference>
<dbReference type="InterPro" id="IPR022636">
    <property type="entry name" value="S-AdoMet_synthetase_sfam"/>
</dbReference>
<feature type="domain" description="S-adenosylmethionine synthetase N-terminal" evidence="13">
    <location>
        <begin position="6"/>
        <end position="101"/>
    </location>
</feature>
<dbReference type="Pfam" id="PF00438">
    <property type="entry name" value="S-AdoMet_synt_N"/>
    <property type="match status" value="1"/>
</dbReference>
<comment type="cofactor">
    <cofactor evidence="10">
        <name>Mg(2+)</name>
        <dbReference type="ChEBI" id="CHEBI:18420"/>
    </cofactor>
    <text evidence="10">Binds 2 divalent ions per subunit.</text>
</comment>
<dbReference type="Proteomes" id="UP000518091">
    <property type="component" value="Unassembled WGS sequence"/>
</dbReference>
<keyword evidence="7 10" id="KW-0067">ATP-binding</keyword>
<evidence type="ECO:0000256" key="11">
    <source>
        <dbReference type="RuleBase" id="RU000542"/>
    </source>
</evidence>
<evidence type="ECO:0000256" key="5">
    <source>
        <dbReference type="ARBA" id="ARBA00022723"/>
    </source>
</evidence>